<feature type="transmembrane region" description="Helical" evidence="1">
    <location>
        <begin position="97"/>
        <end position="123"/>
    </location>
</feature>
<evidence type="ECO:0008006" key="4">
    <source>
        <dbReference type="Google" id="ProtNLM"/>
    </source>
</evidence>
<keyword evidence="1" id="KW-1133">Transmembrane helix</keyword>
<keyword evidence="1" id="KW-0472">Membrane</keyword>
<evidence type="ECO:0000256" key="1">
    <source>
        <dbReference type="SAM" id="Phobius"/>
    </source>
</evidence>
<name>A0A1E5G1E5_9FIRM</name>
<feature type="transmembrane region" description="Helical" evidence="1">
    <location>
        <begin position="50"/>
        <end position="76"/>
    </location>
</feature>
<accession>A0A1E5G1E5</accession>
<keyword evidence="1" id="KW-0812">Transmembrane</keyword>
<keyword evidence="3" id="KW-1185">Reference proteome</keyword>
<evidence type="ECO:0000313" key="3">
    <source>
        <dbReference type="Proteomes" id="UP000094296"/>
    </source>
</evidence>
<proteinExistence type="predicted"/>
<feature type="transmembrane region" description="Helical" evidence="1">
    <location>
        <begin position="226"/>
        <end position="248"/>
    </location>
</feature>
<feature type="transmembrane region" description="Helical" evidence="1">
    <location>
        <begin position="18"/>
        <end position="38"/>
    </location>
</feature>
<dbReference type="GO" id="GO:0005886">
    <property type="term" value="C:plasma membrane"/>
    <property type="evidence" value="ECO:0007669"/>
    <property type="project" value="UniProtKB-SubCell"/>
</dbReference>
<dbReference type="AlphaFoldDB" id="A0A1E5G1E5"/>
<dbReference type="PANTHER" id="PTHR37305">
    <property type="entry name" value="INTEGRAL MEMBRANE PROTEIN-RELATED"/>
    <property type="match status" value="1"/>
</dbReference>
<dbReference type="RefSeq" id="WP_069643298.1">
    <property type="nucleotide sequence ID" value="NZ_MIJE01000030.1"/>
</dbReference>
<dbReference type="Pfam" id="PF12679">
    <property type="entry name" value="ABC2_membrane_2"/>
    <property type="match status" value="1"/>
</dbReference>
<feature type="transmembrane region" description="Helical" evidence="1">
    <location>
        <begin position="143"/>
        <end position="174"/>
    </location>
</feature>
<sequence>MSNLIYNEIYKMIANRKLVIFLFLTIGILLLPAASLIIPELDIPFTGQDYAINMLSGTISMLLPLFIIVMLAEMFASEYEKGTLKNSLIQPVLRTEVLAAKVIAVGIITSVLLLVSMIFSYIIGTLLFGWGEGVLIGGETVSGINGVLITLASHLVSLIPLMAFAFVILAICVAASSGTTAIGVSIGVFFALTFLGQLVEQVRPYLITTHLSFYIQVIEPALRQNLLFTVVVLAAYAVAFLVLAVAMFKRKQIIL</sequence>
<dbReference type="EMBL" id="MIJE01000030">
    <property type="protein sequence ID" value="OEF96715.1"/>
    <property type="molecule type" value="Genomic_DNA"/>
</dbReference>
<dbReference type="OrthoDB" id="2573057at2"/>
<dbReference type="STRING" id="766136.BHF68_06480"/>
<dbReference type="PANTHER" id="PTHR37305:SF1">
    <property type="entry name" value="MEMBRANE PROTEIN"/>
    <property type="match status" value="1"/>
</dbReference>
<organism evidence="2 3">
    <name type="scientific">Desulfuribacillus alkaliarsenatis</name>
    <dbReference type="NCBI Taxonomy" id="766136"/>
    <lineage>
        <taxon>Bacteria</taxon>
        <taxon>Bacillati</taxon>
        <taxon>Bacillota</taxon>
        <taxon>Desulfuribacillia</taxon>
        <taxon>Desulfuribacillales</taxon>
        <taxon>Desulfuribacillaceae</taxon>
        <taxon>Desulfuribacillus</taxon>
    </lineage>
</organism>
<reference evidence="2 3" key="1">
    <citation type="submission" date="2016-09" db="EMBL/GenBank/DDBJ databases">
        <title>Draft genome sequence for the type strain of Desulfuribacillus alkaliarsenatis AHT28, an obligately anaerobic, sulfidogenic bacterium isolated from Russian soda lake sediments.</title>
        <authorList>
            <person name="Abin C.A."/>
            <person name="Hollibaugh J.T."/>
        </authorList>
    </citation>
    <scope>NUCLEOTIDE SEQUENCE [LARGE SCALE GENOMIC DNA]</scope>
    <source>
        <strain evidence="2 3">AHT28</strain>
    </source>
</reference>
<feature type="transmembrane region" description="Helical" evidence="1">
    <location>
        <begin position="181"/>
        <end position="199"/>
    </location>
</feature>
<evidence type="ECO:0000313" key="2">
    <source>
        <dbReference type="EMBL" id="OEF96715.1"/>
    </source>
</evidence>
<comment type="caution">
    <text evidence="2">The sequence shown here is derived from an EMBL/GenBank/DDBJ whole genome shotgun (WGS) entry which is preliminary data.</text>
</comment>
<dbReference type="Proteomes" id="UP000094296">
    <property type="component" value="Unassembled WGS sequence"/>
</dbReference>
<protein>
    <recommendedName>
        <fullName evidence="4">ABC transporter permease</fullName>
    </recommendedName>
</protein>
<dbReference type="GO" id="GO:0140359">
    <property type="term" value="F:ABC-type transporter activity"/>
    <property type="evidence" value="ECO:0007669"/>
    <property type="project" value="InterPro"/>
</dbReference>
<gene>
    <name evidence="2" type="ORF">BHF68_06480</name>
</gene>